<name>A0ABW3XYG1_9FLAO</name>
<dbReference type="InterPro" id="IPR002324">
    <property type="entry name" value="Cyt_c_ID"/>
</dbReference>
<dbReference type="Proteomes" id="UP001597201">
    <property type="component" value="Unassembled WGS sequence"/>
</dbReference>
<dbReference type="EMBL" id="JBHTMY010000001">
    <property type="protein sequence ID" value="MFD1313987.1"/>
    <property type="molecule type" value="Genomic_DNA"/>
</dbReference>
<protein>
    <submittedName>
        <fullName evidence="8">C-type cytochrome</fullName>
    </submittedName>
</protein>
<dbReference type="Pfam" id="PF00034">
    <property type="entry name" value="Cytochrom_C"/>
    <property type="match status" value="1"/>
</dbReference>
<dbReference type="PROSITE" id="PS51007">
    <property type="entry name" value="CYTC"/>
    <property type="match status" value="1"/>
</dbReference>
<keyword evidence="2 6" id="KW-0349">Heme</keyword>
<evidence type="ECO:0000256" key="5">
    <source>
        <dbReference type="ARBA" id="ARBA00023004"/>
    </source>
</evidence>
<evidence type="ECO:0000259" key="7">
    <source>
        <dbReference type="PROSITE" id="PS51007"/>
    </source>
</evidence>
<gene>
    <name evidence="8" type="ORF">ACFQ39_00030</name>
</gene>
<dbReference type="PRINTS" id="PR00606">
    <property type="entry name" value="CYTCHROMECID"/>
</dbReference>
<keyword evidence="1" id="KW-0813">Transport</keyword>
<accession>A0ABW3XYG1</accession>
<feature type="domain" description="Cytochrome c" evidence="7">
    <location>
        <begin position="47"/>
        <end position="139"/>
    </location>
</feature>
<dbReference type="InterPro" id="IPR009056">
    <property type="entry name" value="Cyt_c-like_dom"/>
</dbReference>
<dbReference type="RefSeq" id="WP_377175165.1">
    <property type="nucleotide sequence ID" value="NZ_JBHTMY010000001.1"/>
</dbReference>
<reference evidence="9" key="1">
    <citation type="journal article" date="2019" name="Int. J. Syst. Evol. Microbiol.">
        <title>The Global Catalogue of Microorganisms (GCM) 10K type strain sequencing project: providing services to taxonomists for standard genome sequencing and annotation.</title>
        <authorList>
            <consortium name="The Broad Institute Genomics Platform"/>
            <consortium name="The Broad Institute Genome Sequencing Center for Infectious Disease"/>
            <person name="Wu L."/>
            <person name="Ma J."/>
        </authorList>
    </citation>
    <scope>NUCLEOTIDE SEQUENCE [LARGE SCALE GENOMIC DNA]</scope>
    <source>
        <strain evidence="9">CCUG 61485</strain>
    </source>
</reference>
<keyword evidence="5 6" id="KW-0408">Iron</keyword>
<organism evidence="8 9">
    <name type="scientific">Namhaeicola litoreus</name>
    <dbReference type="NCBI Taxonomy" id="1052145"/>
    <lineage>
        <taxon>Bacteria</taxon>
        <taxon>Pseudomonadati</taxon>
        <taxon>Bacteroidota</taxon>
        <taxon>Flavobacteriia</taxon>
        <taxon>Flavobacteriales</taxon>
        <taxon>Flavobacteriaceae</taxon>
        <taxon>Namhaeicola</taxon>
    </lineage>
</organism>
<evidence type="ECO:0000256" key="6">
    <source>
        <dbReference type="PROSITE-ProRule" id="PRU00433"/>
    </source>
</evidence>
<evidence type="ECO:0000256" key="4">
    <source>
        <dbReference type="ARBA" id="ARBA00022982"/>
    </source>
</evidence>
<dbReference type="Gene3D" id="1.10.760.10">
    <property type="entry name" value="Cytochrome c-like domain"/>
    <property type="match status" value="1"/>
</dbReference>
<dbReference type="InterPro" id="IPR036909">
    <property type="entry name" value="Cyt_c-like_dom_sf"/>
</dbReference>
<dbReference type="PROSITE" id="PS51257">
    <property type="entry name" value="PROKAR_LIPOPROTEIN"/>
    <property type="match status" value="1"/>
</dbReference>
<evidence type="ECO:0000313" key="8">
    <source>
        <dbReference type="EMBL" id="MFD1313987.1"/>
    </source>
</evidence>
<evidence type="ECO:0000256" key="3">
    <source>
        <dbReference type="ARBA" id="ARBA00022723"/>
    </source>
</evidence>
<evidence type="ECO:0000256" key="2">
    <source>
        <dbReference type="ARBA" id="ARBA00022617"/>
    </source>
</evidence>
<evidence type="ECO:0000313" key="9">
    <source>
        <dbReference type="Proteomes" id="UP001597201"/>
    </source>
</evidence>
<keyword evidence="4" id="KW-0249">Electron transport</keyword>
<comment type="caution">
    <text evidence="8">The sequence shown here is derived from an EMBL/GenBank/DDBJ whole genome shotgun (WGS) entry which is preliminary data.</text>
</comment>
<keyword evidence="3 6" id="KW-0479">Metal-binding</keyword>
<keyword evidence="9" id="KW-1185">Reference proteome</keyword>
<dbReference type="SUPFAM" id="SSF46626">
    <property type="entry name" value="Cytochrome c"/>
    <property type="match status" value="1"/>
</dbReference>
<sequence>MRKFYFSALLASLFIVSCGDKKEKTAEPEMKPEVQTEVKSEPVKAEDQLVMGERLFTEKTCVSCHQIDTKVVGPSIKDIVRIYDEKNGNIVQFLKGNAEPIVDTDPGQVAIMKANLDGFVKDLSAEELQALAAYMRSKK</sequence>
<evidence type="ECO:0000256" key="1">
    <source>
        <dbReference type="ARBA" id="ARBA00022448"/>
    </source>
</evidence>
<proteinExistence type="predicted"/>